<evidence type="ECO:0000313" key="1">
    <source>
        <dbReference type="EMBL" id="KAI4555696.1"/>
    </source>
</evidence>
<proteinExistence type="predicted"/>
<evidence type="ECO:0000313" key="2">
    <source>
        <dbReference type="Proteomes" id="UP001057279"/>
    </source>
</evidence>
<gene>
    <name evidence="1" type="ORF">MJG53_021210</name>
</gene>
<name>A0ACB9U3C1_9CETA</name>
<dbReference type="Proteomes" id="UP001057279">
    <property type="component" value="Linkage Group LG26"/>
</dbReference>
<protein>
    <submittedName>
        <fullName evidence="1">Uncharacterized protein</fullName>
    </submittedName>
</protein>
<reference evidence="1" key="1">
    <citation type="submission" date="2022-03" db="EMBL/GenBank/DDBJ databases">
        <title>Genomic analyses of argali, domestic sheep and their hybrids provide insights into chromosomal evolution, heterosis and genetic basis of agronomic traits.</title>
        <authorList>
            <person name="Li M."/>
        </authorList>
    </citation>
    <scope>NUCLEOTIDE SEQUENCE</scope>
    <source>
        <strain evidence="1">F1 hybrid</strain>
    </source>
</reference>
<keyword evidence="2" id="KW-1185">Reference proteome</keyword>
<dbReference type="EMBL" id="CM043051">
    <property type="protein sequence ID" value="KAI4555696.1"/>
    <property type="molecule type" value="Genomic_DNA"/>
</dbReference>
<comment type="caution">
    <text evidence="1">The sequence shown here is derived from an EMBL/GenBank/DDBJ whole genome shotgun (WGS) entry which is preliminary data.</text>
</comment>
<accession>A0ACB9U3C1</accession>
<organism evidence="1 2">
    <name type="scientific">Ovis ammon polii x Ovis aries</name>
    <dbReference type="NCBI Taxonomy" id="2918886"/>
    <lineage>
        <taxon>Eukaryota</taxon>
        <taxon>Metazoa</taxon>
        <taxon>Chordata</taxon>
        <taxon>Craniata</taxon>
        <taxon>Vertebrata</taxon>
        <taxon>Euteleostomi</taxon>
        <taxon>Mammalia</taxon>
        <taxon>Eutheria</taxon>
        <taxon>Laurasiatheria</taxon>
        <taxon>Artiodactyla</taxon>
        <taxon>Ruminantia</taxon>
        <taxon>Pecora</taxon>
        <taxon>Bovidae</taxon>
        <taxon>Caprinae</taxon>
        <taxon>Ovis</taxon>
    </lineage>
</organism>
<sequence>MEGTWDLPPVASQSPPLSTGTDSGREELPDSFPSAPAETLPHFLQEPQDAYIVKNKPVELGCRAFPATQIYFKCNGEWVSQSGHVTQEGLDEATGLQVREVQIEVSRQQVEELFGLEDYWCQCVAWSSAGTTKSRRAYVRIAYLRKNFDQEPLGKEVPLDHEVLLQCRPPEGVPVAEVEWLKNEDVIDPTQDTNFLLTIDHNLIIRQARLSDTANYTCVAKNIVAKRRSTTATVIVYGVAQSGRWGEGAWWRWAGTGGCIAHLTLFYPKASRTLVNRWGGGGPREERRLCVPMCPWTTCCVPTVDGGWTEWSKWSACSTECAHWRSRECMAPPPQNGGRDCSGTLLDSKNCTDGLCVQSDPPVPTVLETSGDMALYAGLVVSIFVVVAVLIVVAVVVYRRNCRDFDTDITDSSAALTGGFHPVNFKTARPNNPQLLHPSVPPDLTASASIYRGPKYALQDSADKIPMTNSPLLDPLPNLKIKVYSSSTTGSGPGLADGADLLGVLPPGTYPGDFSRDTQFLHLRSASLGSQQLLGLPRDPGSSVSSTFGCLGGRLSIPGTGVSLLVPNGAIPQGKFYEMYLLINKAENTLPLSEGTQTVLSPAVTCGPTGLLLCRPVILTVPHCAEVSAGNWIFQLKTQAHQGHWEEVVTLDEETLNTPCYCQLEARSCHILLDQLGTYVFTGESYSRSAVKRLQLAIFAPALCTSLEYSLRVYCLEDTPVALKEVLELERTLGGYLVEEPKPLLFKDSYHNLRLSLHDIPHAHWRSKLLAKYQEIPFYHIWSGSQKALHCTFTLERHSLASTELTCKICVRQVEGEGQIFQLHTTLAETPAGSLDALCSAPSSVATTQLGPYAFKIPLSIRQKICNSLDAPNSRGNDWRLLAQKLSMDRYLNYFATKASPTGVILDLWEALQQDDGDLNSLASALEEMGKSEMLVAMATDGEC</sequence>